<reference evidence="1" key="1">
    <citation type="journal article" date="2015" name="Nature">
        <title>Complex archaea that bridge the gap between prokaryotes and eukaryotes.</title>
        <authorList>
            <person name="Spang A."/>
            <person name="Saw J.H."/>
            <person name="Jorgensen S.L."/>
            <person name="Zaremba-Niedzwiedzka K."/>
            <person name="Martijn J."/>
            <person name="Lind A.E."/>
            <person name="van Eijk R."/>
            <person name="Schleper C."/>
            <person name="Guy L."/>
            <person name="Ettema T.J."/>
        </authorList>
    </citation>
    <scope>NUCLEOTIDE SEQUENCE</scope>
</reference>
<organism evidence="1">
    <name type="scientific">marine sediment metagenome</name>
    <dbReference type="NCBI Taxonomy" id="412755"/>
    <lineage>
        <taxon>unclassified sequences</taxon>
        <taxon>metagenomes</taxon>
        <taxon>ecological metagenomes</taxon>
    </lineage>
</organism>
<protein>
    <submittedName>
        <fullName evidence="1">Uncharacterized protein</fullName>
    </submittedName>
</protein>
<accession>A0A0F9LA07</accession>
<gene>
    <name evidence="1" type="ORF">LCGC14_1537220</name>
</gene>
<name>A0A0F9LA07_9ZZZZ</name>
<proteinExistence type="predicted"/>
<sequence>MSLRYGPTYWHCKTRGNGSRDFEDRHISAIDPFTAAQLFIKRIDREHYDGDWASCGELIPVQITGGDAGTKLQLQDQEITLWIECETTAVYTAKRKIDLEHESAP</sequence>
<dbReference type="AlphaFoldDB" id="A0A0F9LA07"/>
<comment type="caution">
    <text evidence="1">The sequence shown here is derived from an EMBL/GenBank/DDBJ whole genome shotgun (WGS) entry which is preliminary data.</text>
</comment>
<evidence type="ECO:0000313" key="1">
    <source>
        <dbReference type="EMBL" id="KKM60885.1"/>
    </source>
</evidence>
<dbReference type="EMBL" id="LAZR01011590">
    <property type="protein sequence ID" value="KKM60885.1"/>
    <property type="molecule type" value="Genomic_DNA"/>
</dbReference>